<dbReference type="PIRSF" id="PIRSF000171">
    <property type="entry name" value="SDHA_APRA_LASPO"/>
    <property type="match status" value="1"/>
</dbReference>
<dbReference type="PANTHER" id="PTHR11632:SF71">
    <property type="entry name" value="FUMARATE REDUCTASE FLAVOPROTEIN SUBUNIT"/>
    <property type="match status" value="1"/>
</dbReference>
<dbReference type="Proteomes" id="UP000066049">
    <property type="component" value="Chromosome"/>
</dbReference>
<comment type="similarity">
    <text evidence="3">Belongs to the FAD-dependent oxidoreductase 2 family. FRD/SDH subfamily.</text>
</comment>
<keyword evidence="10" id="KW-0274">FAD</keyword>
<accession>A0A0M4SI23</accession>
<dbReference type="Gene3D" id="3.90.700.10">
    <property type="entry name" value="Succinate dehydrogenase/fumarate reductase flavoprotein, catalytic domain"/>
    <property type="match status" value="1"/>
</dbReference>
<comment type="subcellular location">
    <subcellularLocation>
        <location evidence="2">Cell inner membrane</location>
        <topology evidence="2">Peripheral membrane protein</topology>
        <orientation evidence="2">Cytoplasmic side</orientation>
    </subcellularLocation>
</comment>
<evidence type="ECO:0000256" key="4">
    <source>
        <dbReference type="ARBA" id="ARBA00012792"/>
    </source>
</evidence>
<evidence type="ECO:0000259" key="19">
    <source>
        <dbReference type="Pfam" id="PF02910"/>
    </source>
</evidence>
<dbReference type="NCBIfam" id="TIGR01812">
    <property type="entry name" value="sdhA_frdA_Gneg"/>
    <property type="match status" value="1"/>
</dbReference>
<dbReference type="FunFam" id="3.90.700.10:FF:000005">
    <property type="entry name" value="Succinate dehydrogenase flavoprotein subunit"/>
    <property type="match status" value="1"/>
</dbReference>
<name>A0A0M4SI23_9BACT</name>
<evidence type="ECO:0000256" key="10">
    <source>
        <dbReference type="ARBA" id="ARBA00022827"/>
    </source>
</evidence>
<dbReference type="PANTHER" id="PTHR11632">
    <property type="entry name" value="SUCCINATE DEHYDROGENASE 2 FLAVOPROTEIN SUBUNIT"/>
    <property type="match status" value="1"/>
</dbReference>
<dbReference type="GO" id="GO:0009055">
    <property type="term" value="F:electron transfer activity"/>
    <property type="evidence" value="ECO:0007669"/>
    <property type="project" value="TreeGrafter"/>
</dbReference>
<dbReference type="Gene3D" id="3.50.50.60">
    <property type="entry name" value="FAD/NAD(P)-binding domain"/>
    <property type="match status" value="1"/>
</dbReference>
<evidence type="ECO:0000256" key="5">
    <source>
        <dbReference type="ARBA" id="ARBA00014044"/>
    </source>
</evidence>
<dbReference type="InterPro" id="IPR003952">
    <property type="entry name" value="FRD_SDH_FAD_BS"/>
</dbReference>
<dbReference type="KEGG" id="ccoc:CCON33237_1361"/>
<evidence type="ECO:0000256" key="12">
    <source>
        <dbReference type="ARBA" id="ARBA00023002"/>
    </source>
</evidence>
<dbReference type="InterPro" id="IPR014006">
    <property type="entry name" value="Succ_Dhase_FrdA_Gneg"/>
</dbReference>
<dbReference type="EC" id="1.3.5.1" evidence="4"/>
<dbReference type="FunFam" id="3.50.50.60:FF:000009">
    <property type="entry name" value="Succinate dehydrogenase flavoprotein subunit"/>
    <property type="match status" value="1"/>
</dbReference>
<evidence type="ECO:0000313" key="21">
    <source>
        <dbReference type="Proteomes" id="UP000066049"/>
    </source>
</evidence>
<evidence type="ECO:0000313" key="20">
    <source>
        <dbReference type="EMBL" id="ALF48015.1"/>
    </source>
</evidence>
<organism evidence="20 21">
    <name type="scientific">Campylobacter concisus</name>
    <dbReference type="NCBI Taxonomy" id="199"/>
    <lineage>
        <taxon>Bacteria</taxon>
        <taxon>Pseudomonadati</taxon>
        <taxon>Campylobacterota</taxon>
        <taxon>Epsilonproteobacteria</taxon>
        <taxon>Campylobacterales</taxon>
        <taxon>Campylobacteraceae</taxon>
        <taxon>Campylobacter</taxon>
    </lineage>
</organism>
<dbReference type="GO" id="GO:0022900">
    <property type="term" value="P:electron transport chain"/>
    <property type="evidence" value="ECO:0007669"/>
    <property type="project" value="InterPro"/>
</dbReference>
<dbReference type="GO" id="GO:0008177">
    <property type="term" value="F:succinate dehydrogenase (quinone) activity"/>
    <property type="evidence" value="ECO:0007669"/>
    <property type="project" value="UniProtKB-EC"/>
</dbReference>
<keyword evidence="7" id="KW-1003">Cell membrane</keyword>
<dbReference type="InterPro" id="IPR037099">
    <property type="entry name" value="Fum_R/Succ_DH_flav-like_C_sf"/>
</dbReference>
<keyword evidence="6" id="KW-0813">Transport</keyword>
<evidence type="ECO:0000256" key="13">
    <source>
        <dbReference type="ARBA" id="ARBA00023136"/>
    </source>
</evidence>
<dbReference type="InterPro" id="IPR030664">
    <property type="entry name" value="SdhA/FrdA/AprA"/>
</dbReference>
<evidence type="ECO:0000256" key="1">
    <source>
        <dbReference type="ARBA" id="ARBA00001974"/>
    </source>
</evidence>
<keyword evidence="9" id="KW-0285">Flavoprotein</keyword>
<protein>
    <recommendedName>
        <fullName evidence="5">Fumarate reductase flavoprotein subunit</fullName>
        <ecNumber evidence="4">1.3.5.1</ecNumber>
    </recommendedName>
    <alternativeName>
        <fullName evidence="14">Quinol-fumarate reductase flavoprotein subunit</fullName>
    </alternativeName>
</protein>
<dbReference type="Gene3D" id="3.10.20.820">
    <property type="match status" value="1"/>
</dbReference>
<evidence type="ECO:0000256" key="7">
    <source>
        <dbReference type="ARBA" id="ARBA00022475"/>
    </source>
</evidence>
<dbReference type="GO" id="GO:0050660">
    <property type="term" value="F:flavin adenine dinucleotide binding"/>
    <property type="evidence" value="ECO:0007669"/>
    <property type="project" value="InterPro"/>
</dbReference>
<dbReference type="Pfam" id="PF00890">
    <property type="entry name" value="FAD_binding_2"/>
    <property type="match status" value="1"/>
</dbReference>
<dbReference type="AlphaFoldDB" id="A0A0M4SI23"/>
<evidence type="ECO:0000256" key="17">
    <source>
        <dbReference type="PIRSR" id="PIRSR000171-1"/>
    </source>
</evidence>
<dbReference type="SUPFAM" id="SSF51905">
    <property type="entry name" value="FAD/NAD(P)-binding domain"/>
    <property type="match status" value="1"/>
</dbReference>
<feature type="domain" description="Fumarate reductase/succinate dehydrogenase flavoprotein-like C-terminal" evidence="19">
    <location>
        <begin position="483"/>
        <end position="611"/>
    </location>
</feature>
<dbReference type="EMBL" id="CP012541">
    <property type="protein sequence ID" value="ALF48015.1"/>
    <property type="molecule type" value="Genomic_DNA"/>
</dbReference>
<dbReference type="Gene3D" id="1.20.58.100">
    <property type="entry name" value="Fumarate reductase/succinate dehydrogenase flavoprotein-like, C-terminal domain"/>
    <property type="match status" value="1"/>
</dbReference>
<dbReference type="InterPro" id="IPR036188">
    <property type="entry name" value="FAD/NAD-bd_sf"/>
</dbReference>
<dbReference type="SUPFAM" id="SSF46977">
    <property type="entry name" value="Succinate dehydrogenase/fumarate reductase flavoprotein C-terminal domain"/>
    <property type="match status" value="1"/>
</dbReference>
<dbReference type="SUPFAM" id="SSF56425">
    <property type="entry name" value="Succinate dehydrogenase/fumarate reductase flavoprotein, catalytic domain"/>
    <property type="match status" value="1"/>
</dbReference>
<keyword evidence="13" id="KW-0472">Membrane</keyword>
<dbReference type="GeneID" id="28663039"/>
<dbReference type="InterPro" id="IPR015939">
    <property type="entry name" value="Fum_Rdtase/Succ_DH_flav-like_C"/>
</dbReference>
<dbReference type="Pfam" id="PF02910">
    <property type="entry name" value="Succ_DH_flav_C"/>
    <property type="match status" value="1"/>
</dbReference>
<evidence type="ECO:0000256" key="2">
    <source>
        <dbReference type="ARBA" id="ARBA00004515"/>
    </source>
</evidence>
<evidence type="ECO:0000256" key="14">
    <source>
        <dbReference type="ARBA" id="ARBA00030461"/>
    </source>
</evidence>
<comment type="cofactor">
    <cofactor evidence="1">
        <name>FAD</name>
        <dbReference type="ChEBI" id="CHEBI:57692"/>
    </cofactor>
</comment>
<keyword evidence="12 20" id="KW-0560">Oxidoreductase</keyword>
<evidence type="ECO:0000256" key="3">
    <source>
        <dbReference type="ARBA" id="ARBA00008040"/>
    </source>
</evidence>
<evidence type="ECO:0000256" key="9">
    <source>
        <dbReference type="ARBA" id="ARBA00022630"/>
    </source>
</evidence>
<feature type="active site" description="Proton acceptor" evidence="17">
    <location>
        <position position="301"/>
    </location>
</feature>
<keyword evidence="8" id="KW-0997">Cell inner membrane</keyword>
<dbReference type="RefSeq" id="WP_054196962.1">
    <property type="nucleotide sequence ID" value="NZ_CABPUF010000005.1"/>
</dbReference>
<dbReference type="GO" id="GO:0009061">
    <property type="term" value="P:anaerobic respiration"/>
    <property type="evidence" value="ECO:0007669"/>
    <property type="project" value="TreeGrafter"/>
</dbReference>
<dbReference type="InterPro" id="IPR027477">
    <property type="entry name" value="Succ_DH/fumarate_Rdtase_cat_sf"/>
</dbReference>
<proteinExistence type="inferred from homology"/>
<evidence type="ECO:0000256" key="16">
    <source>
        <dbReference type="ARBA" id="ARBA00066269"/>
    </source>
</evidence>
<feature type="domain" description="FAD-dependent oxidoreductase 2 FAD-binding" evidence="18">
    <location>
        <begin position="7"/>
        <end position="425"/>
    </location>
</feature>
<reference evidence="21" key="1">
    <citation type="submission" date="2015-08" db="EMBL/GenBank/DDBJ databases">
        <title>Comparative genomics of the Campylobacter concisus group.</title>
        <authorList>
            <person name="Miller W.G."/>
            <person name="Yee E."/>
            <person name="Chapman M.H."/>
            <person name="Huynh S."/>
            <person name="Bono J.L."/>
            <person name="On S.L.W."/>
            <person name="St Leger J."/>
            <person name="Foster G."/>
            <person name="Parker C.T."/>
        </authorList>
    </citation>
    <scope>NUCLEOTIDE SEQUENCE [LARGE SCALE GENOMIC DNA]</scope>
    <source>
        <strain evidence="21">ATCC 33237</strain>
    </source>
</reference>
<comment type="catalytic activity">
    <reaction evidence="15">
        <text>a quinone + succinate = fumarate + a quinol</text>
        <dbReference type="Rhea" id="RHEA:40523"/>
        <dbReference type="ChEBI" id="CHEBI:24646"/>
        <dbReference type="ChEBI" id="CHEBI:29806"/>
        <dbReference type="ChEBI" id="CHEBI:30031"/>
        <dbReference type="ChEBI" id="CHEBI:132124"/>
        <dbReference type="EC" id="1.3.5.1"/>
    </reaction>
</comment>
<dbReference type="NCBIfam" id="NF006383">
    <property type="entry name" value="PRK08626.1"/>
    <property type="match status" value="1"/>
</dbReference>
<evidence type="ECO:0000256" key="8">
    <source>
        <dbReference type="ARBA" id="ARBA00022519"/>
    </source>
</evidence>
<keyword evidence="11" id="KW-0249">Electron transport</keyword>
<evidence type="ECO:0000256" key="11">
    <source>
        <dbReference type="ARBA" id="ARBA00022982"/>
    </source>
</evidence>
<dbReference type="GO" id="GO:0005886">
    <property type="term" value="C:plasma membrane"/>
    <property type="evidence" value="ECO:0007669"/>
    <property type="project" value="UniProtKB-SubCell"/>
</dbReference>
<comment type="subunit">
    <text evidence="16">Part of an enzyme complex containing three subunits: a flavoprotein (frdA), an iron-sulfur protein (frdB), and diheme cytochrome b (frdC).</text>
</comment>
<gene>
    <name evidence="20" type="primary">frdA</name>
    <name evidence="20" type="ORF">CCON33237_1361</name>
</gene>
<dbReference type="PATRIC" id="fig|199.248.peg.1405"/>
<dbReference type="PROSITE" id="PS00504">
    <property type="entry name" value="FRD_SDH_FAD_BINDING"/>
    <property type="match status" value="1"/>
</dbReference>
<evidence type="ECO:0000256" key="15">
    <source>
        <dbReference type="ARBA" id="ARBA00049220"/>
    </source>
</evidence>
<evidence type="ECO:0000256" key="6">
    <source>
        <dbReference type="ARBA" id="ARBA00022448"/>
    </source>
</evidence>
<evidence type="ECO:0000259" key="18">
    <source>
        <dbReference type="Pfam" id="PF00890"/>
    </source>
</evidence>
<dbReference type="InterPro" id="IPR003953">
    <property type="entry name" value="FAD-dep_OxRdtase_2_FAD-bd"/>
</dbReference>
<sequence>MNVKYYDALVIGGGLAGLRAAVAAGEKGLSTVVLSLIPVKRSHSAAAQGGMQASLGNSKMSEGDNEDVHFADTVKGSDWGCDQQVARMFCQTAPKAIRELAAWGVPWTRITKGERSAIINAQKTTIVEKEEVHGLIHSRDFGGTKKWRTCFTADATGHTMLFAVANEALKHNVEIHDRKEAIALIHQNNRCYGAIVRDLVNGEITAYVSKGTLIATGGYGRVYKHTTNAVVCEGIGAAIALETGVAQLGNMEAVQFHPTPIVPSGILLTEGCRGDGGILRDVDGYRFMPDYEPEKKELASRDVVSRRIMEHIRAGKGVPSPYGYHVWLDISILGREHIEKNLRDVQEICEIFNGIDPADTEVYTDENGRQRGKGWAPILPMQHYSMGGIKTKPTGESPTLAGLFSAGEAACWDMHGFNRLGGNSVSETVVAGMIVGDYFADYCGKHEIEINTADIEKFVKKEEDYLKSLVEKEGKFNVFEIKNKMKDIMWEHVAIFRTGEGLAVAVKELEELYKQSLDVKVANKALFGNPELEEAYRVPKMLKLALCIAKGALDRTESRGAHCREDYPKRDDLNWLNRTLTSWKEGDTLPTIVYEPLDIMKMEMPPAFRGYGAKGNIIEHPDSAIRQKEVDEIREKMQAEGKSRQEIQEALMHYELQPKYKAPNERAGIGYE</sequence>